<keyword evidence="2" id="KW-0680">Restriction system</keyword>
<name>A0ABV0JFB6_9CYAN</name>
<dbReference type="Pfam" id="PF01420">
    <property type="entry name" value="Methylase_S"/>
    <property type="match status" value="2"/>
</dbReference>
<keyword evidence="5" id="KW-0175">Coiled coil</keyword>
<evidence type="ECO:0000256" key="5">
    <source>
        <dbReference type="SAM" id="Coils"/>
    </source>
</evidence>
<keyword evidence="8" id="KW-0540">Nuclease</keyword>
<reference evidence="8 9" key="1">
    <citation type="submission" date="2022-04" db="EMBL/GenBank/DDBJ databases">
        <title>Positive selection, recombination, and allopatry shape intraspecific diversity of widespread and dominant cyanobacteria.</title>
        <authorList>
            <person name="Wei J."/>
            <person name="Shu W."/>
            <person name="Hu C."/>
        </authorList>
    </citation>
    <scope>NUCLEOTIDE SEQUENCE [LARGE SCALE GENOMIC DNA]</scope>
    <source>
        <strain evidence="8 9">GB2-A4</strain>
    </source>
</reference>
<dbReference type="Proteomes" id="UP001464891">
    <property type="component" value="Unassembled WGS sequence"/>
</dbReference>
<evidence type="ECO:0000259" key="7">
    <source>
        <dbReference type="Pfam" id="PF01420"/>
    </source>
</evidence>
<dbReference type="GO" id="GO:0004519">
    <property type="term" value="F:endonuclease activity"/>
    <property type="evidence" value="ECO:0007669"/>
    <property type="project" value="UniProtKB-KW"/>
</dbReference>
<feature type="domain" description="Type I restriction modification DNA specificity" evidence="7">
    <location>
        <begin position="249"/>
        <end position="413"/>
    </location>
</feature>
<dbReference type="SUPFAM" id="SSF116734">
    <property type="entry name" value="DNA methylase specificity domain"/>
    <property type="match status" value="2"/>
</dbReference>
<keyword evidence="8" id="KW-0378">Hydrolase</keyword>
<dbReference type="PANTHER" id="PTHR43140:SF1">
    <property type="entry name" value="TYPE I RESTRICTION ENZYME ECOKI SPECIFICITY SUBUNIT"/>
    <property type="match status" value="1"/>
</dbReference>
<dbReference type="Gene3D" id="3.90.220.20">
    <property type="entry name" value="DNA methylase specificity domains"/>
    <property type="match status" value="2"/>
</dbReference>
<comment type="similarity">
    <text evidence="1">Belongs to the type-I restriction system S methylase family.</text>
</comment>
<feature type="domain" description="Type I restriction modification DNA specificity" evidence="7">
    <location>
        <begin position="9"/>
        <end position="161"/>
    </location>
</feature>
<proteinExistence type="inferred from homology"/>
<protein>
    <submittedName>
        <fullName evidence="8">Restriction endonuclease subunit S</fullName>
        <ecNumber evidence="8">3.1.21.-</ecNumber>
    </submittedName>
</protein>
<dbReference type="PANTHER" id="PTHR43140">
    <property type="entry name" value="TYPE-1 RESTRICTION ENZYME ECOKI SPECIFICITY PROTEIN"/>
    <property type="match status" value="1"/>
</dbReference>
<feature type="region of interest" description="Disordered" evidence="6">
    <location>
        <begin position="468"/>
        <end position="487"/>
    </location>
</feature>
<keyword evidence="3" id="KW-0238">DNA-binding</keyword>
<evidence type="ECO:0000313" key="8">
    <source>
        <dbReference type="EMBL" id="MEP0819998.1"/>
    </source>
</evidence>
<evidence type="ECO:0000313" key="9">
    <source>
        <dbReference type="Proteomes" id="UP001464891"/>
    </source>
</evidence>
<dbReference type="GO" id="GO:0016787">
    <property type="term" value="F:hydrolase activity"/>
    <property type="evidence" value="ECO:0007669"/>
    <property type="project" value="UniProtKB-KW"/>
</dbReference>
<evidence type="ECO:0000256" key="4">
    <source>
        <dbReference type="ARBA" id="ARBA00038652"/>
    </source>
</evidence>
<evidence type="ECO:0000256" key="3">
    <source>
        <dbReference type="ARBA" id="ARBA00023125"/>
    </source>
</evidence>
<dbReference type="InterPro" id="IPR051212">
    <property type="entry name" value="Type-I_RE_S_subunit"/>
</dbReference>
<gene>
    <name evidence="8" type="ORF">NC998_23105</name>
</gene>
<dbReference type="InterPro" id="IPR000055">
    <property type="entry name" value="Restrct_endonuc_typeI_TRD"/>
</dbReference>
<evidence type="ECO:0000256" key="2">
    <source>
        <dbReference type="ARBA" id="ARBA00022747"/>
    </source>
</evidence>
<dbReference type="RefSeq" id="WP_190442618.1">
    <property type="nucleotide sequence ID" value="NZ_JAMPKM010000018.1"/>
</dbReference>
<organism evidence="8 9">
    <name type="scientific">Trichocoleus desertorum GB2-A4</name>
    <dbReference type="NCBI Taxonomy" id="2933944"/>
    <lineage>
        <taxon>Bacteria</taxon>
        <taxon>Bacillati</taxon>
        <taxon>Cyanobacteriota</taxon>
        <taxon>Cyanophyceae</taxon>
        <taxon>Leptolyngbyales</taxon>
        <taxon>Trichocoleusaceae</taxon>
        <taxon>Trichocoleus</taxon>
    </lineage>
</organism>
<dbReference type="CDD" id="cd17248">
    <property type="entry name" value="RMtype1_S_AmiI-TRD2-CR2_like"/>
    <property type="match status" value="1"/>
</dbReference>
<keyword evidence="8" id="KW-0255">Endonuclease</keyword>
<dbReference type="InterPro" id="IPR044946">
    <property type="entry name" value="Restrct_endonuc_typeI_TRD_sf"/>
</dbReference>
<accession>A0ABV0JFB6</accession>
<keyword evidence="9" id="KW-1185">Reference proteome</keyword>
<comment type="caution">
    <text evidence="8">The sequence shown here is derived from an EMBL/GenBank/DDBJ whole genome shotgun (WGS) entry which is preliminary data.</text>
</comment>
<sequence>MSNELIELPEGWQWAEFADVTTNYDGTRIPVSSSDRQNRQGDFPYYGASGIIDYVDDYIFEGEYLLIAEDGANLLSRSTPIAFNANGKFWVNNHAHVVQVIKDLVLNSYLRDYINSTDLRFYISGSAQPKLNQKNLNRIPIPLPPLDEQKRIVAKIEELRDRHQRAKQALEAIPELCDRFRQSVLAAAFRGDLTADWREENPDIETAQELVERTTAQLTSGKTTGRAATINIIPGRAALSVGDPQTAVPKNWCRVPLLKIARLESGHTPSRKHPEYWDGDIAWLGIADAREHHGKHIFDTCQHTNEKGLENSAARLLPKHTVCLSRTASVGYVVIMGKPMATSQDFVNWICSDALLPDFLMYALLAENEHLLKFGKGTTHTTIYFPEAKSFHITLPPLEEQKEIIRRIGLFLKAIYKVEQEYKIAQPHLDHLNQSILAKAFRGELVEQDPNDEPASVLLERIRAEREKADNGKKTKGRQAKQLKLEV</sequence>
<dbReference type="CDD" id="cd17262">
    <property type="entry name" value="RMtype1_S_Aco12261I-TRD2-CR2"/>
    <property type="match status" value="1"/>
</dbReference>
<evidence type="ECO:0000256" key="6">
    <source>
        <dbReference type="SAM" id="MobiDB-lite"/>
    </source>
</evidence>
<evidence type="ECO:0000256" key="1">
    <source>
        <dbReference type="ARBA" id="ARBA00010923"/>
    </source>
</evidence>
<feature type="coiled-coil region" evidence="5">
    <location>
        <begin position="146"/>
        <end position="173"/>
    </location>
</feature>
<dbReference type="EMBL" id="JAMPKM010000018">
    <property type="protein sequence ID" value="MEP0819998.1"/>
    <property type="molecule type" value="Genomic_DNA"/>
</dbReference>
<comment type="subunit">
    <text evidence="4">The methyltransferase is composed of M and S polypeptides.</text>
</comment>
<dbReference type="EC" id="3.1.21.-" evidence="8"/>